<evidence type="ECO:0000313" key="2">
    <source>
        <dbReference type="EMBL" id="KAA6371070.1"/>
    </source>
</evidence>
<evidence type="ECO:0000313" key="3">
    <source>
        <dbReference type="Proteomes" id="UP000324800"/>
    </source>
</evidence>
<gene>
    <name evidence="2" type="ORF">EZS28_033402</name>
</gene>
<name>A0A5J4ULZ7_9EUKA</name>
<dbReference type="EMBL" id="SNRW01014802">
    <property type="protein sequence ID" value="KAA6371070.1"/>
    <property type="molecule type" value="Genomic_DNA"/>
</dbReference>
<dbReference type="Proteomes" id="UP000324800">
    <property type="component" value="Unassembled WGS sequence"/>
</dbReference>
<protein>
    <submittedName>
        <fullName evidence="2">Uncharacterized protein</fullName>
    </submittedName>
</protein>
<accession>A0A5J4ULZ7</accession>
<dbReference type="AlphaFoldDB" id="A0A5J4ULZ7"/>
<organism evidence="2 3">
    <name type="scientific">Streblomastix strix</name>
    <dbReference type="NCBI Taxonomy" id="222440"/>
    <lineage>
        <taxon>Eukaryota</taxon>
        <taxon>Metamonada</taxon>
        <taxon>Preaxostyla</taxon>
        <taxon>Oxymonadida</taxon>
        <taxon>Streblomastigidae</taxon>
        <taxon>Streblomastix</taxon>
    </lineage>
</organism>
<comment type="caution">
    <text evidence="2">The sequence shown here is derived from an EMBL/GenBank/DDBJ whole genome shotgun (WGS) entry which is preliminary data.</text>
</comment>
<feature type="region of interest" description="Disordered" evidence="1">
    <location>
        <begin position="1"/>
        <end position="22"/>
    </location>
</feature>
<sequence length="391" mass="44729">MIKGIERNSIRMSKTKKQMSEIKHKELTDEDKIRLQLIDDAISRIKTMPQIDLERSETIDDTSKPKENPTQIGNEIIQVTHEQLILTQQKITKYKSKYNKDKYKQIDRTTAQVDPEEVVKNTYLSHPNLEVMKFIIDRIWATVTTRKRENVDDIEIVYEEPMMRSHSCIGKSYKKKDLVRVMDLLIKNVSISVIDNVLYNSIEKLYRINKDFVQQIIRGVKTFLSPIIAGKIIKQGGTSNQILLANGDTIEKDQLDYEPIENARYSSIAYGMYESRAWGTLTTQNSRVYISLQITYSDPNTSCESGYTLFSIVDNAIKPKFSGTPTNIPLNAVLFAQKVYGYPIDWTGAIAMDCFINPNGNVIINTLCQINLPVDFCVQVCDSYAIHNQSA</sequence>
<proteinExistence type="predicted"/>
<reference evidence="2 3" key="1">
    <citation type="submission" date="2019-03" db="EMBL/GenBank/DDBJ databases">
        <title>Single cell metagenomics reveals metabolic interactions within the superorganism composed of flagellate Streblomastix strix and complex community of Bacteroidetes bacteria on its surface.</title>
        <authorList>
            <person name="Treitli S.C."/>
            <person name="Kolisko M."/>
            <person name="Husnik F."/>
            <person name="Keeling P."/>
            <person name="Hampl V."/>
        </authorList>
    </citation>
    <scope>NUCLEOTIDE SEQUENCE [LARGE SCALE GENOMIC DNA]</scope>
    <source>
        <strain evidence="2">ST1C</strain>
    </source>
</reference>
<evidence type="ECO:0000256" key="1">
    <source>
        <dbReference type="SAM" id="MobiDB-lite"/>
    </source>
</evidence>